<sequence length="148" mass="16575">MSDENAVEASIKHSISKNGFPDKIVRLPFKPVYKSCKSHDTSLTVVLKNLEAEEIFGKIEGDCIEFRSPATRNRQKEKPVADEPLDLSGLGGAPESDLMKAARQHMENMTPEQKEDIQKKVDNMSPEEKANLIKLVSQQFNPIPPETK</sequence>
<dbReference type="EMBL" id="UOGG01000058">
    <property type="protein sequence ID" value="VAX28328.1"/>
    <property type="molecule type" value="Genomic_DNA"/>
</dbReference>
<name>A0A3B1CWG8_9ZZZZ</name>
<feature type="compositionally biased region" description="Basic and acidic residues" evidence="1">
    <location>
        <begin position="97"/>
        <end position="126"/>
    </location>
</feature>
<dbReference type="AlphaFoldDB" id="A0A3B1CWG8"/>
<protein>
    <submittedName>
        <fullName evidence="2">Uncharacterized protein</fullName>
    </submittedName>
</protein>
<evidence type="ECO:0000256" key="1">
    <source>
        <dbReference type="SAM" id="MobiDB-lite"/>
    </source>
</evidence>
<evidence type="ECO:0000313" key="2">
    <source>
        <dbReference type="EMBL" id="VAX28328.1"/>
    </source>
</evidence>
<gene>
    <name evidence="2" type="ORF">MNBD_NITROSPINAE05-408</name>
</gene>
<reference evidence="2" key="1">
    <citation type="submission" date="2018-06" db="EMBL/GenBank/DDBJ databases">
        <authorList>
            <person name="Zhirakovskaya E."/>
        </authorList>
    </citation>
    <scope>NUCLEOTIDE SEQUENCE</scope>
</reference>
<organism evidence="2">
    <name type="scientific">hydrothermal vent metagenome</name>
    <dbReference type="NCBI Taxonomy" id="652676"/>
    <lineage>
        <taxon>unclassified sequences</taxon>
        <taxon>metagenomes</taxon>
        <taxon>ecological metagenomes</taxon>
    </lineage>
</organism>
<accession>A0A3B1CWG8</accession>
<feature type="region of interest" description="Disordered" evidence="1">
    <location>
        <begin position="68"/>
        <end position="126"/>
    </location>
</feature>
<proteinExistence type="predicted"/>